<dbReference type="InterPro" id="IPR002933">
    <property type="entry name" value="Peptidase_M20"/>
</dbReference>
<feature type="binding site" evidence="1">
    <location>
        <position position="390"/>
    </location>
    <ligand>
        <name>Mn(2+)</name>
        <dbReference type="ChEBI" id="CHEBI:29035"/>
        <label>2</label>
    </ligand>
</feature>
<dbReference type="GO" id="GO:0016805">
    <property type="term" value="F:dipeptidase activity"/>
    <property type="evidence" value="ECO:0007669"/>
    <property type="project" value="TreeGrafter"/>
</dbReference>
<feature type="binding site" evidence="1">
    <location>
        <position position="138"/>
    </location>
    <ligand>
        <name>Mn(2+)</name>
        <dbReference type="ChEBI" id="CHEBI:29035"/>
        <label>2</label>
    </ligand>
</feature>
<keyword evidence="1" id="KW-0479">Metal-binding</keyword>
<dbReference type="GO" id="GO:0071713">
    <property type="term" value="F:para-aminobenzoyl-glutamate hydrolase activity"/>
    <property type="evidence" value="ECO:0007669"/>
    <property type="project" value="TreeGrafter"/>
</dbReference>
<sequence length="435" mass="49067">MIEEELIRLRRHFHKYAEPAWMEFLTTVKIIEELKNYNLDLYYGKEIYFNKRMGLPEKSILESYKNSISISDIEKKEEILDSYTGLIAVLDTKKIGPNIGFRFDIDANELCESNSLGHLPNILNFSSKNSFAMHACGHDAHMSIGIELAKILASNIKKLKGKIIFIFQPAEEGVRGAYSLMNNPIIDKLDYLAGMHIGMDVKSGEIGVGSHGFLATKKIDIIFKGKASHAGASPEKGHNALLAASSAVLNFNSLAQHSMGEARINVGKLNAGSGRNIIANKAKIEMEIRGENENIISYLYDGVNRIVEGSAISYDCSYEIEIKGQAPSLISYDEEFIKNLRNYYKEKSYKLVDANLKGSEDIAYLLNEVRKKGGKTVHFILGSNLKDSHHSEEFDINEKDMLRGVDLMVDFVKYIEKIDHIDYERVENENFAYRI</sequence>
<feature type="binding site" evidence="1">
    <location>
        <position position="172"/>
    </location>
    <ligand>
        <name>Mn(2+)</name>
        <dbReference type="ChEBI" id="CHEBI:29035"/>
        <label>2</label>
    </ligand>
</feature>
<dbReference type="EC" id="3.5.1.-" evidence="3"/>
<keyword evidence="3" id="KW-0378">Hydrolase</keyword>
<dbReference type="PANTHER" id="PTHR30575">
    <property type="entry name" value="PEPTIDASE M20"/>
    <property type="match status" value="1"/>
</dbReference>
<dbReference type="GO" id="GO:0046872">
    <property type="term" value="F:metal ion binding"/>
    <property type="evidence" value="ECO:0007669"/>
    <property type="project" value="UniProtKB-KW"/>
</dbReference>
<feature type="binding site" evidence="1">
    <location>
        <position position="196"/>
    </location>
    <ligand>
        <name>Mn(2+)</name>
        <dbReference type="ChEBI" id="CHEBI:29035"/>
        <label>2</label>
    </ligand>
</feature>
<dbReference type="InterPro" id="IPR052030">
    <property type="entry name" value="Peptidase_M20/M20A_hydrolases"/>
</dbReference>
<comment type="cofactor">
    <cofactor evidence="1">
        <name>Mn(2+)</name>
        <dbReference type="ChEBI" id="CHEBI:29035"/>
    </cofactor>
    <text evidence="1">The Mn(2+) ion enhances activity.</text>
</comment>
<name>A0A6N2QWI5_9FIRM</name>
<dbReference type="PIRSF" id="PIRSF005962">
    <property type="entry name" value="Pept_M20D_amidohydro"/>
    <property type="match status" value="1"/>
</dbReference>
<dbReference type="InterPro" id="IPR036264">
    <property type="entry name" value="Bact_exopeptidase_dim_dom"/>
</dbReference>
<evidence type="ECO:0000313" key="3">
    <source>
        <dbReference type="EMBL" id="VYS72797.1"/>
    </source>
</evidence>
<keyword evidence="1" id="KW-0464">Manganese</keyword>
<dbReference type="Gene3D" id="3.30.70.360">
    <property type="match status" value="1"/>
</dbReference>
<dbReference type="EMBL" id="CACRSW010000001">
    <property type="protein sequence ID" value="VYS72797.1"/>
    <property type="molecule type" value="Genomic_DNA"/>
</dbReference>
<dbReference type="PANTHER" id="PTHR30575:SF3">
    <property type="entry name" value="PEPTIDASE M20 DIMERISATION DOMAIN-CONTAINING PROTEIN"/>
    <property type="match status" value="1"/>
</dbReference>
<dbReference type="Pfam" id="PF07687">
    <property type="entry name" value="M20_dimer"/>
    <property type="match status" value="1"/>
</dbReference>
<dbReference type="Gene3D" id="3.40.630.10">
    <property type="entry name" value="Zn peptidases"/>
    <property type="match status" value="1"/>
</dbReference>
<dbReference type="GO" id="GO:0005737">
    <property type="term" value="C:cytoplasm"/>
    <property type="evidence" value="ECO:0007669"/>
    <property type="project" value="TreeGrafter"/>
</dbReference>
<dbReference type="InterPro" id="IPR017439">
    <property type="entry name" value="Amidohydrolase"/>
</dbReference>
<feature type="binding site" evidence="1">
    <location>
        <position position="136"/>
    </location>
    <ligand>
        <name>Mn(2+)</name>
        <dbReference type="ChEBI" id="CHEBI:29035"/>
        <label>2</label>
    </ligand>
</feature>
<dbReference type="Pfam" id="PF01546">
    <property type="entry name" value="Peptidase_M20"/>
    <property type="match status" value="1"/>
</dbReference>
<accession>A0A6N2QWI5</accession>
<dbReference type="AlphaFoldDB" id="A0A6N2QWI5"/>
<dbReference type="SUPFAM" id="SSF53187">
    <property type="entry name" value="Zn-dependent exopeptidases"/>
    <property type="match status" value="1"/>
</dbReference>
<dbReference type="RefSeq" id="WP_156328323.1">
    <property type="nucleotide sequence ID" value="NZ_CACRSW010000001.1"/>
</dbReference>
<feature type="domain" description="Peptidase M20 dimerisation" evidence="2">
    <location>
        <begin position="219"/>
        <end position="293"/>
    </location>
</feature>
<evidence type="ECO:0000259" key="2">
    <source>
        <dbReference type="Pfam" id="PF07687"/>
    </source>
</evidence>
<proteinExistence type="predicted"/>
<gene>
    <name evidence="3" type="primary">iaaH</name>
    <name evidence="3" type="ORF">AVLFYP127_00054</name>
</gene>
<protein>
    <submittedName>
        <fullName evidence="3">Indole-3-acetyl-aspartic acid hydrolase</fullName>
        <ecNumber evidence="3">3.5.1.-</ecNumber>
    </submittedName>
</protein>
<dbReference type="NCBIfam" id="TIGR01891">
    <property type="entry name" value="amidohydrolases"/>
    <property type="match status" value="1"/>
</dbReference>
<dbReference type="SUPFAM" id="SSF55031">
    <property type="entry name" value="Bacterial exopeptidase dimerisation domain"/>
    <property type="match status" value="1"/>
</dbReference>
<dbReference type="GO" id="GO:0046657">
    <property type="term" value="P:folic acid catabolic process"/>
    <property type="evidence" value="ECO:0007669"/>
    <property type="project" value="TreeGrafter"/>
</dbReference>
<reference evidence="3" key="1">
    <citation type="submission" date="2019-11" db="EMBL/GenBank/DDBJ databases">
        <authorList>
            <person name="Feng L."/>
        </authorList>
    </citation>
    <scope>NUCLEOTIDE SEQUENCE</scope>
    <source>
        <strain evidence="3">AvaginalisLFYP127</strain>
    </source>
</reference>
<organism evidence="3">
    <name type="scientific">Anaerococcus vaginalis</name>
    <dbReference type="NCBI Taxonomy" id="33037"/>
    <lineage>
        <taxon>Bacteria</taxon>
        <taxon>Bacillati</taxon>
        <taxon>Bacillota</taxon>
        <taxon>Tissierellia</taxon>
        <taxon>Tissierellales</taxon>
        <taxon>Peptoniphilaceae</taxon>
        <taxon>Anaerococcus</taxon>
    </lineage>
</organism>
<evidence type="ECO:0000256" key="1">
    <source>
        <dbReference type="PIRSR" id="PIRSR005962-1"/>
    </source>
</evidence>
<dbReference type="InterPro" id="IPR011650">
    <property type="entry name" value="Peptidase_M20_dimer"/>
</dbReference>